<gene>
    <name evidence="1" type="ORF">NRB56_28510</name>
</gene>
<dbReference type="AlphaFoldDB" id="A0A7K0DNT4"/>
<accession>A0A7K0DNT4</accession>
<evidence type="ECO:0000313" key="1">
    <source>
        <dbReference type="EMBL" id="MQY27268.1"/>
    </source>
</evidence>
<sequence>MTDATIPALTLPVGQRLALDILAAVRGNEDQVASVGIASGVDADMM</sequence>
<organism evidence="1 2">
    <name type="scientific">Nocardia aurantia</name>
    <dbReference type="NCBI Taxonomy" id="2585199"/>
    <lineage>
        <taxon>Bacteria</taxon>
        <taxon>Bacillati</taxon>
        <taxon>Actinomycetota</taxon>
        <taxon>Actinomycetes</taxon>
        <taxon>Mycobacteriales</taxon>
        <taxon>Nocardiaceae</taxon>
        <taxon>Nocardia</taxon>
    </lineage>
</organism>
<dbReference type="EMBL" id="WEGI01000006">
    <property type="protein sequence ID" value="MQY27268.1"/>
    <property type="molecule type" value="Genomic_DNA"/>
</dbReference>
<keyword evidence="2" id="KW-1185">Reference proteome</keyword>
<protein>
    <submittedName>
        <fullName evidence="1">Uncharacterized protein</fullName>
    </submittedName>
</protein>
<dbReference type="Proteomes" id="UP000431401">
    <property type="component" value="Unassembled WGS sequence"/>
</dbReference>
<evidence type="ECO:0000313" key="2">
    <source>
        <dbReference type="Proteomes" id="UP000431401"/>
    </source>
</evidence>
<reference evidence="1 2" key="1">
    <citation type="submission" date="2019-10" db="EMBL/GenBank/DDBJ databases">
        <title>Nocardia macrotermitis sp. nov. and Nocardia aurantia sp. nov., isolated from the gut of fungus growing-termite Macrotermes natalensis.</title>
        <authorList>
            <person name="Benndorf R."/>
            <person name="Schwitalla J."/>
            <person name="Martin K."/>
            <person name="De Beer W."/>
            <person name="Kaster A.-K."/>
            <person name="Vollmers J."/>
            <person name="Poulsen M."/>
            <person name="Beemelmanns C."/>
        </authorList>
    </citation>
    <scope>NUCLEOTIDE SEQUENCE [LARGE SCALE GENOMIC DNA]</scope>
    <source>
        <strain evidence="1 2">RB56</strain>
    </source>
</reference>
<name>A0A7K0DNT4_9NOCA</name>
<comment type="caution">
    <text evidence="1">The sequence shown here is derived from an EMBL/GenBank/DDBJ whole genome shotgun (WGS) entry which is preliminary data.</text>
</comment>
<proteinExistence type="predicted"/>